<comment type="subcellular location">
    <subcellularLocation>
        <location evidence="1">Membrane</location>
        <topology evidence="1">Multi-pass membrane protein</topology>
    </subcellularLocation>
</comment>
<dbReference type="Proteomes" id="UP000033566">
    <property type="component" value="Chromosome"/>
</dbReference>
<evidence type="ECO:0000313" key="9">
    <source>
        <dbReference type="Proteomes" id="UP000033566"/>
    </source>
</evidence>
<evidence type="ECO:0000256" key="4">
    <source>
        <dbReference type="ARBA" id="ARBA00023136"/>
    </source>
</evidence>
<evidence type="ECO:0000313" key="8">
    <source>
        <dbReference type="EMBL" id="AKE38455.1"/>
    </source>
</evidence>
<evidence type="ECO:0000259" key="7">
    <source>
        <dbReference type="Pfam" id="PF06271"/>
    </source>
</evidence>
<evidence type="ECO:0000256" key="5">
    <source>
        <dbReference type="SAM" id="MobiDB-lite"/>
    </source>
</evidence>
<dbReference type="EMBL" id="CP011311">
    <property type="protein sequence ID" value="AKE38455.1"/>
    <property type="molecule type" value="Genomic_DNA"/>
</dbReference>
<evidence type="ECO:0000256" key="1">
    <source>
        <dbReference type="ARBA" id="ARBA00004141"/>
    </source>
</evidence>
<reference evidence="8 9" key="1">
    <citation type="journal article" date="2015" name="Genome Announc.">
        <title>Complete Genome Sequence of Corynebacterium camporealensis DSM 44610, Isolated from the Milk of a Manchega Sheep with Subclinical Mastitis.</title>
        <authorList>
            <person name="Ruckert C."/>
            <person name="Albersmeier A."/>
            <person name="Winkler A."/>
            <person name="Tauch A."/>
        </authorList>
    </citation>
    <scope>NUCLEOTIDE SEQUENCE [LARGE SCALE GENOMIC DNA]</scope>
    <source>
        <strain evidence="8 9">DSM 44610</strain>
    </source>
</reference>
<dbReference type="GO" id="GO:0016020">
    <property type="term" value="C:membrane"/>
    <property type="evidence" value="ECO:0007669"/>
    <property type="project" value="UniProtKB-SubCell"/>
</dbReference>
<evidence type="ECO:0000256" key="2">
    <source>
        <dbReference type="ARBA" id="ARBA00022692"/>
    </source>
</evidence>
<feature type="region of interest" description="Disordered" evidence="5">
    <location>
        <begin position="272"/>
        <end position="291"/>
    </location>
</feature>
<name>A0A0F6QVM1_9CORY</name>
<dbReference type="KEGG" id="ccj:UL81_02370"/>
<dbReference type="Pfam" id="PF06271">
    <property type="entry name" value="RDD"/>
    <property type="match status" value="1"/>
</dbReference>
<keyword evidence="2 6" id="KW-0812">Transmembrane</keyword>
<sequence length="291" mass="31881">MSTSPFVPNLYQHYDLRPSDSCDGLYILLSAEDSRKATLGVPEDSPERQGMGMAARVLRYPQTRELYDAALNSGKSIRWSDLEHLSRHGEWPQMQASAGMQGASQSSPYAAVKDPTKNESPYAHNPFKPHPQGPVPAVSQQAQMDAVAQPQRVPSGTRNWMAVGDYFLFNMSAGVIAAGLGINETINTVGFWVVYTLVLIAYVVGFETYAGGSPVKLMAGYRVQDATTGKKLSLQQSAKRNWWRLVSMVPGIGQLVSFVAAIGYSLSIDEHDGHGKHDRDANAQVVRKPQR</sequence>
<dbReference type="RefSeq" id="WP_082099148.1">
    <property type="nucleotide sequence ID" value="NZ_CP011311.1"/>
</dbReference>
<feature type="compositionally biased region" description="Basic and acidic residues" evidence="5">
    <location>
        <begin position="272"/>
        <end position="281"/>
    </location>
</feature>
<accession>A0A0F6QVM1</accession>
<keyword evidence="4 6" id="KW-0472">Membrane</keyword>
<dbReference type="HOGENOM" id="CLU_078457_0_0_11"/>
<evidence type="ECO:0000256" key="3">
    <source>
        <dbReference type="ARBA" id="ARBA00022989"/>
    </source>
</evidence>
<feature type="compositionally biased region" description="Low complexity" evidence="5">
    <location>
        <begin position="93"/>
        <end position="107"/>
    </location>
</feature>
<organism evidence="8 9">
    <name type="scientific">Corynebacterium camporealensis</name>
    <dbReference type="NCBI Taxonomy" id="161896"/>
    <lineage>
        <taxon>Bacteria</taxon>
        <taxon>Bacillati</taxon>
        <taxon>Actinomycetota</taxon>
        <taxon>Actinomycetes</taxon>
        <taxon>Mycobacteriales</taxon>
        <taxon>Corynebacteriaceae</taxon>
        <taxon>Corynebacterium</taxon>
    </lineage>
</organism>
<feature type="transmembrane region" description="Helical" evidence="6">
    <location>
        <begin position="189"/>
        <end position="210"/>
    </location>
</feature>
<dbReference type="InterPro" id="IPR010432">
    <property type="entry name" value="RDD"/>
</dbReference>
<keyword evidence="3 6" id="KW-1133">Transmembrane helix</keyword>
<evidence type="ECO:0000256" key="6">
    <source>
        <dbReference type="SAM" id="Phobius"/>
    </source>
</evidence>
<proteinExistence type="predicted"/>
<dbReference type="AlphaFoldDB" id="A0A0F6QVM1"/>
<feature type="transmembrane region" description="Helical" evidence="6">
    <location>
        <begin position="242"/>
        <end position="266"/>
    </location>
</feature>
<dbReference type="OrthoDB" id="4426559at2"/>
<feature type="region of interest" description="Disordered" evidence="5">
    <location>
        <begin position="93"/>
        <end position="152"/>
    </location>
</feature>
<feature type="transmembrane region" description="Helical" evidence="6">
    <location>
        <begin position="166"/>
        <end position="183"/>
    </location>
</feature>
<feature type="domain" description="RDD" evidence="7">
    <location>
        <begin position="158"/>
        <end position="279"/>
    </location>
</feature>
<gene>
    <name evidence="8" type="ORF">UL81_02370</name>
</gene>
<protein>
    <recommendedName>
        <fullName evidence="7">RDD domain-containing protein</fullName>
    </recommendedName>
</protein>
<keyword evidence="9" id="KW-1185">Reference proteome</keyword>